<dbReference type="AlphaFoldDB" id="A0A8I1DFE9"/>
<name>A0A8I1DFE9_THEIN</name>
<evidence type="ECO:0000256" key="1">
    <source>
        <dbReference type="SAM" id="Phobius"/>
    </source>
</evidence>
<comment type="caution">
    <text evidence="2">The sequence shown here is derived from an EMBL/GenBank/DDBJ whole genome shotgun (WGS) entry which is preliminary data.</text>
</comment>
<proteinExistence type="predicted"/>
<protein>
    <submittedName>
        <fullName evidence="2">Uncharacterized protein</fullName>
    </submittedName>
</protein>
<feature type="transmembrane region" description="Helical" evidence="1">
    <location>
        <begin position="30"/>
        <end position="50"/>
    </location>
</feature>
<dbReference type="RefSeq" id="WP_181732564.1">
    <property type="nucleotide sequence ID" value="NZ_JACEIR010000009.1"/>
</dbReference>
<keyword evidence="1" id="KW-0812">Transmembrane</keyword>
<keyword evidence="1" id="KW-1133">Transmembrane helix</keyword>
<reference evidence="2 3" key="1">
    <citation type="submission" date="2020-12" db="EMBL/GenBank/DDBJ databases">
        <title>WGS of Thermoactinomyces spp.</title>
        <authorList>
            <person name="Cheng K."/>
        </authorList>
    </citation>
    <scope>NUCLEOTIDE SEQUENCE [LARGE SCALE GENOMIC DNA]</scope>
    <source>
        <strain evidence="3">CICC 10671\DSM 43846</strain>
    </source>
</reference>
<evidence type="ECO:0000313" key="3">
    <source>
        <dbReference type="Proteomes" id="UP000633619"/>
    </source>
</evidence>
<sequence length="51" mass="5642">MILIYAVLSTVFLFGAITLGKKLGWEPKSAYILASILDGVLIIIFIILYLI</sequence>
<dbReference type="EMBL" id="JAECVW010000008">
    <property type="protein sequence ID" value="MBH8596024.1"/>
    <property type="molecule type" value="Genomic_DNA"/>
</dbReference>
<accession>A0A8I1DFE9</accession>
<dbReference type="Proteomes" id="UP000633619">
    <property type="component" value="Unassembled WGS sequence"/>
</dbReference>
<evidence type="ECO:0000313" key="2">
    <source>
        <dbReference type="EMBL" id="MBH8596024.1"/>
    </source>
</evidence>
<keyword evidence="1" id="KW-0472">Membrane</keyword>
<gene>
    <name evidence="2" type="ORF">I8U20_11860</name>
</gene>
<keyword evidence="3" id="KW-1185">Reference proteome</keyword>
<organism evidence="2 3">
    <name type="scientific">Thermoactinomyces intermedius</name>
    <dbReference type="NCBI Taxonomy" id="2024"/>
    <lineage>
        <taxon>Bacteria</taxon>
        <taxon>Bacillati</taxon>
        <taxon>Bacillota</taxon>
        <taxon>Bacilli</taxon>
        <taxon>Bacillales</taxon>
        <taxon>Thermoactinomycetaceae</taxon>
        <taxon>Thermoactinomyces</taxon>
    </lineage>
</organism>